<dbReference type="InterPro" id="IPR013154">
    <property type="entry name" value="ADH-like_N"/>
</dbReference>
<evidence type="ECO:0000313" key="2">
    <source>
        <dbReference type="EMBL" id="CAH0369457.1"/>
    </source>
</evidence>
<name>A0A8J2WV16_9STRA</name>
<accession>A0A8J2WV16</accession>
<dbReference type="Pfam" id="PF00107">
    <property type="entry name" value="ADH_zinc_N"/>
    <property type="match status" value="1"/>
</dbReference>
<evidence type="ECO:0000313" key="3">
    <source>
        <dbReference type="Proteomes" id="UP000789595"/>
    </source>
</evidence>
<gene>
    <name evidence="2" type="ORF">PECAL_2P25800</name>
</gene>
<dbReference type="InterPro" id="IPR036291">
    <property type="entry name" value="NAD(P)-bd_dom_sf"/>
</dbReference>
<dbReference type="SUPFAM" id="SSF51735">
    <property type="entry name" value="NAD(P)-binding Rossmann-fold domains"/>
    <property type="match status" value="1"/>
</dbReference>
<dbReference type="SMART" id="SM00829">
    <property type="entry name" value="PKS_ER"/>
    <property type="match status" value="1"/>
</dbReference>
<proteinExistence type="predicted"/>
<feature type="domain" description="Enoyl reductase (ER)" evidence="1">
    <location>
        <begin position="39"/>
        <end position="356"/>
    </location>
</feature>
<keyword evidence="3" id="KW-1185">Reference proteome</keyword>
<dbReference type="PANTHER" id="PTHR43677:SF4">
    <property type="entry name" value="QUINONE OXIDOREDUCTASE-LIKE PROTEIN 2"/>
    <property type="match status" value="1"/>
</dbReference>
<dbReference type="InterPro" id="IPR051397">
    <property type="entry name" value="Zn-ADH-like_protein"/>
</dbReference>
<dbReference type="AlphaFoldDB" id="A0A8J2WV16"/>
<protein>
    <recommendedName>
        <fullName evidence="1">Enoyl reductase (ER) domain-containing protein</fullName>
    </recommendedName>
</protein>
<dbReference type="EMBL" id="CAKKNE010000002">
    <property type="protein sequence ID" value="CAH0369457.1"/>
    <property type="molecule type" value="Genomic_DNA"/>
</dbReference>
<dbReference type="InterPro" id="IPR011032">
    <property type="entry name" value="GroES-like_sf"/>
</dbReference>
<reference evidence="2" key="1">
    <citation type="submission" date="2021-11" db="EMBL/GenBank/DDBJ databases">
        <authorList>
            <consortium name="Genoscope - CEA"/>
            <person name="William W."/>
        </authorList>
    </citation>
    <scope>NUCLEOTIDE SEQUENCE</scope>
</reference>
<dbReference type="InterPro" id="IPR013149">
    <property type="entry name" value="ADH-like_C"/>
</dbReference>
<dbReference type="InterPro" id="IPR020843">
    <property type="entry name" value="ER"/>
</dbReference>
<dbReference type="OrthoDB" id="3509362at2759"/>
<dbReference type="Proteomes" id="UP000789595">
    <property type="component" value="Unassembled WGS sequence"/>
</dbReference>
<dbReference type="CDD" id="cd08241">
    <property type="entry name" value="QOR1"/>
    <property type="match status" value="1"/>
</dbReference>
<evidence type="ECO:0000259" key="1">
    <source>
        <dbReference type="SMART" id="SM00829"/>
    </source>
</evidence>
<organism evidence="2 3">
    <name type="scientific">Pelagomonas calceolata</name>
    <dbReference type="NCBI Taxonomy" id="35677"/>
    <lineage>
        <taxon>Eukaryota</taxon>
        <taxon>Sar</taxon>
        <taxon>Stramenopiles</taxon>
        <taxon>Ochrophyta</taxon>
        <taxon>Pelagophyceae</taxon>
        <taxon>Pelagomonadales</taxon>
        <taxon>Pelagomonadaceae</taxon>
        <taxon>Pelagomonas</taxon>
    </lineage>
</organism>
<comment type="caution">
    <text evidence="2">The sequence shown here is derived from an EMBL/GenBank/DDBJ whole genome shotgun (WGS) entry which is preliminary data.</text>
</comment>
<dbReference type="Gene3D" id="3.90.180.10">
    <property type="entry name" value="Medium-chain alcohol dehydrogenases, catalytic domain"/>
    <property type="match status" value="1"/>
</dbReference>
<dbReference type="Gene3D" id="3.40.50.720">
    <property type="entry name" value="NAD(P)-binding Rossmann-like Domain"/>
    <property type="match status" value="1"/>
</dbReference>
<dbReference type="GO" id="GO:0016491">
    <property type="term" value="F:oxidoreductase activity"/>
    <property type="evidence" value="ECO:0007669"/>
    <property type="project" value="InterPro"/>
</dbReference>
<dbReference type="PANTHER" id="PTHR43677">
    <property type="entry name" value="SHORT-CHAIN DEHYDROGENASE/REDUCTASE"/>
    <property type="match status" value="1"/>
</dbReference>
<dbReference type="Pfam" id="PF08240">
    <property type="entry name" value="ADH_N"/>
    <property type="match status" value="1"/>
</dbReference>
<dbReference type="SUPFAM" id="SSF50129">
    <property type="entry name" value="GroES-like"/>
    <property type="match status" value="1"/>
</dbReference>
<sequence length="360" mass="36955">MLAMRIASRVARTAIRARTPPALRSRTITTTAAVCTELGAPLTVRDDWTLAAPGPGEVLVETRAAGLNFAEVLQTKGLYQERLEPPFVPGNECSGTVEAVGAGVAHVKAGDAVIALPRGGAWARHCVVSGAAVAPLPKPPSSDAEWRQAASLAVAYGTADMALRRRARMSEGETVLITAAAGGVGLAAVELAAQAGCNVIAATGSPEKAEIALAAGAAAAVSYGDDPRAFREHVKELAPGGVDVAVDMVGGPHLEAIVRSMAFDGRCVVVVGFASGDIPKVPANLLLVKNCSLVGLYWGAHAKARPDAFRESLGRVSKMWADGLINPRVGLALPLREANAAVAALAGRKSTGKVVLTMDD</sequence>